<dbReference type="GO" id="GO:0008289">
    <property type="term" value="F:lipid binding"/>
    <property type="evidence" value="ECO:0007669"/>
    <property type="project" value="UniProtKB-KW"/>
</dbReference>
<dbReference type="Proteomes" id="UP000272942">
    <property type="component" value="Unassembled WGS sequence"/>
</dbReference>
<gene>
    <name evidence="2" type="ORF">ECPE_LOCUS11367</name>
</gene>
<evidence type="ECO:0000313" key="2">
    <source>
        <dbReference type="EMBL" id="VDP88403.1"/>
    </source>
</evidence>
<dbReference type="SUPFAM" id="SSF50814">
    <property type="entry name" value="Lipocalins"/>
    <property type="match status" value="1"/>
</dbReference>
<dbReference type="Gene3D" id="2.40.128.20">
    <property type="match status" value="1"/>
</dbReference>
<evidence type="ECO:0000256" key="1">
    <source>
        <dbReference type="SAM" id="MobiDB-lite"/>
    </source>
</evidence>
<accession>A0A183AWN2</accession>
<organism evidence="4">
    <name type="scientific">Echinostoma caproni</name>
    <dbReference type="NCBI Taxonomy" id="27848"/>
    <lineage>
        <taxon>Eukaryota</taxon>
        <taxon>Metazoa</taxon>
        <taxon>Spiralia</taxon>
        <taxon>Lophotrochozoa</taxon>
        <taxon>Platyhelminthes</taxon>
        <taxon>Trematoda</taxon>
        <taxon>Digenea</taxon>
        <taxon>Plagiorchiida</taxon>
        <taxon>Echinostomata</taxon>
        <taxon>Echinostomatoidea</taxon>
        <taxon>Echinostomatidae</taxon>
        <taxon>Echinostoma</taxon>
    </lineage>
</organism>
<feature type="region of interest" description="Disordered" evidence="1">
    <location>
        <begin position="66"/>
        <end position="85"/>
    </location>
</feature>
<protein>
    <submittedName>
        <fullName evidence="4">GOLD domain-containing protein</fullName>
    </submittedName>
</protein>
<reference evidence="2 3" key="2">
    <citation type="submission" date="2018-11" db="EMBL/GenBank/DDBJ databases">
        <authorList>
            <consortium name="Pathogen Informatics"/>
        </authorList>
    </citation>
    <scope>NUCLEOTIDE SEQUENCE [LARGE SCALE GENOMIC DNA]</scope>
    <source>
        <strain evidence="2 3">Egypt</strain>
    </source>
</reference>
<evidence type="ECO:0000313" key="4">
    <source>
        <dbReference type="WBParaSite" id="ECPE_0001140201-mRNA-1"/>
    </source>
</evidence>
<evidence type="ECO:0000313" key="3">
    <source>
        <dbReference type="Proteomes" id="UP000272942"/>
    </source>
</evidence>
<feature type="compositionally biased region" description="Polar residues" evidence="1">
    <location>
        <begin position="72"/>
        <end position="85"/>
    </location>
</feature>
<dbReference type="InterPro" id="IPR012674">
    <property type="entry name" value="Calycin"/>
</dbReference>
<proteinExistence type="predicted"/>
<reference evidence="4" key="1">
    <citation type="submission" date="2016-06" db="UniProtKB">
        <authorList>
            <consortium name="WormBaseParasite"/>
        </authorList>
    </citation>
    <scope>IDENTIFICATION</scope>
</reference>
<name>A0A183AWN2_9TREM</name>
<sequence length="85" mass="9641">MYLRLLPLLCEGIPEVARKLSASSHNQVTIMQPQPDRMCMTHVTSLGVVEMSFKFDEEFEYRGPDGEKLKVSQYTPGSQNADYEA</sequence>
<dbReference type="AlphaFoldDB" id="A0A183AWN2"/>
<dbReference type="EMBL" id="UZAN01050703">
    <property type="protein sequence ID" value="VDP88403.1"/>
    <property type="molecule type" value="Genomic_DNA"/>
</dbReference>
<keyword evidence="3" id="KW-1185">Reference proteome</keyword>
<dbReference type="WBParaSite" id="ECPE_0001140201-mRNA-1">
    <property type="protein sequence ID" value="ECPE_0001140201-mRNA-1"/>
    <property type="gene ID" value="ECPE_0001140201"/>
</dbReference>